<sequence>MTMERMYSAQMHYQQYLKGEKGQKLNYEMETRGLVNNNKEVISVYSIRF</sequence>
<dbReference type="GeneID" id="54980909"/>
<evidence type="ECO:0000313" key="1">
    <source>
        <dbReference type="EMBL" id="ARV77570.1"/>
    </source>
</evidence>
<organism evidence="1 2">
    <name type="scientific">Pasteurella phage vB_PmuP_PHB02</name>
    <dbReference type="NCBI Taxonomy" id="2005054"/>
    <lineage>
        <taxon>Viruses</taxon>
        <taxon>Duplodnaviria</taxon>
        <taxon>Heunggongvirae</taxon>
        <taxon>Uroviricota</taxon>
        <taxon>Caudoviricetes</taxon>
        <taxon>Autographivirales</taxon>
        <taxon>Autotranscriptaviridae</taxon>
        <taxon>Studiervirinae</taxon>
        <taxon>Wuhanvirus</taxon>
        <taxon>Wuhanvirus PHB02</taxon>
    </lineage>
</organism>
<dbReference type="Proteomes" id="UP000226151">
    <property type="component" value="Genome"/>
</dbReference>
<accession>A0A1Y0SVU6</accession>
<dbReference type="EMBL" id="MF034659">
    <property type="protein sequence ID" value="ARV77570.1"/>
    <property type="molecule type" value="Genomic_DNA"/>
</dbReference>
<evidence type="ECO:0000313" key="2">
    <source>
        <dbReference type="Proteomes" id="UP000226151"/>
    </source>
</evidence>
<dbReference type="KEGG" id="vg:54980909"/>
<dbReference type="RefSeq" id="YP_009790745.1">
    <property type="nucleotide sequence ID" value="NC_047831.1"/>
</dbReference>
<protein>
    <submittedName>
        <fullName evidence="1">Uncharacterized protein</fullName>
    </submittedName>
</protein>
<reference evidence="2" key="1">
    <citation type="submission" date="2017-04" db="EMBL/GenBank/DDBJ databases">
        <title>Complete genome sequence of novel T7-like phage PHB02 against Capsular type A Pasteurella multocida.</title>
        <authorList>
            <person name="Chen B.Y."/>
            <person name="Wu B."/>
            <person name="Sun C.E."/>
            <person name="Song Y.J."/>
        </authorList>
    </citation>
    <scope>NUCLEOTIDE SEQUENCE [LARGE SCALE GENOMIC DNA]</scope>
</reference>
<name>A0A1Y0SVU6_9CAUD</name>
<keyword evidence="2" id="KW-1185">Reference proteome</keyword>
<proteinExistence type="predicted"/>